<name>A0ACB8Q8G6_9AGAM</name>
<proteinExistence type="predicted"/>
<evidence type="ECO:0000313" key="2">
    <source>
        <dbReference type="Proteomes" id="UP000814128"/>
    </source>
</evidence>
<reference evidence="1" key="1">
    <citation type="submission" date="2021-02" db="EMBL/GenBank/DDBJ databases">
        <authorList>
            <consortium name="DOE Joint Genome Institute"/>
            <person name="Ahrendt S."/>
            <person name="Looney B.P."/>
            <person name="Miyauchi S."/>
            <person name="Morin E."/>
            <person name="Drula E."/>
            <person name="Courty P.E."/>
            <person name="Chicoki N."/>
            <person name="Fauchery L."/>
            <person name="Kohler A."/>
            <person name="Kuo A."/>
            <person name="Labutti K."/>
            <person name="Pangilinan J."/>
            <person name="Lipzen A."/>
            <person name="Riley R."/>
            <person name="Andreopoulos W."/>
            <person name="He G."/>
            <person name="Johnson J."/>
            <person name="Barry K.W."/>
            <person name="Grigoriev I.V."/>
            <person name="Nagy L."/>
            <person name="Hibbett D."/>
            <person name="Henrissat B."/>
            <person name="Matheny P.B."/>
            <person name="Labbe J."/>
            <person name="Martin F."/>
        </authorList>
    </citation>
    <scope>NUCLEOTIDE SEQUENCE</scope>
    <source>
        <strain evidence="1">EC-137</strain>
    </source>
</reference>
<comment type="caution">
    <text evidence="1">The sequence shown here is derived from an EMBL/GenBank/DDBJ whole genome shotgun (WGS) entry which is preliminary data.</text>
</comment>
<protein>
    <submittedName>
        <fullName evidence="1">Uncharacterized protein</fullName>
    </submittedName>
</protein>
<dbReference type="EMBL" id="MU273816">
    <property type="protein sequence ID" value="KAI0027937.1"/>
    <property type="molecule type" value="Genomic_DNA"/>
</dbReference>
<reference evidence="1" key="2">
    <citation type="journal article" date="2022" name="New Phytol.">
        <title>Evolutionary transition to the ectomycorrhizal habit in the genomes of a hyperdiverse lineage of mushroom-forming fungi.</title>
        <authorList>
            <person name="Looney B."/>
            <person name="Miyauchi S."/>
            <person name="Morin E."/>
            <person name="Drula E."/>
            <person name="Courty P.E."/>
            <person name="Kohler A."/>
            <person name="Kuo A."/>
            <person name="LaButti K."/>
            <person name="Pangilinan J."/>
            <person name="Lipzen A."/>
            <person name="Riley R."/>
            <person name="Andreopoulos W."/>
            <person name="He G."/>
            <person name="Johnson J."/>
            <person name="Nolan M."/>
            <person name="Tritt A."/>
            <person name="Barry K.W."/>
            <person name="Grigoriev I.V."/>
            <person name="Nagy L.G."/>
            <person name="Hibbett D."/>
            <person name="Henrissat B."/>
            <person name="Matheny P.B."/>
            <person name="Labbe J."/>
            <person name="Martin F.M."/>
        </authorList>
    </citation>
    <scope>NUCLEOTIDE SEQUENCE</scope>
    <source>
        <strain evidence="1">EC-137</strain>
    </source>
</reference>
<gene>
    <name evidence="1" type="ORF">K488DRAFT_74165</name>
</gene>
<sequence>MDFAVTIGRDNPEEVHSNEDFDVLIDLLASDGIEETPDESLQLRGTDGRLDINKVKALLSPRSIDDSDQEDGSVFVAPPSDRIGDGTTSPVLLSPSVSHLGATSSRNRFGDHCDNALVPRARSESSLTARASIRHEFDEAAGSPSPEAKFDAGLPTVARGSYHARSSGGQPASDFVPGGLNARPTHDRVSLSATQVRMEDGRAAVELDALTALARHEISDLRGRMAEVQAMAVTLHSPPASPNPLVDPSARGDREHIPISSSNFTAGDSIGSLLYPPIPLLREGTTSDHGSTEPGTVEPRTAGSTAPVSINTPISSFSSHGPTSPSFFASSSTGVQLTGPRPRLQDLLPIADNRATAAAARALADLRSGSVEGTDDITTLALEFLRRVDEITWRQARTTGIAPWGPLPPVFSRANVDALLERVALWESIARGTEDTLRGW</sequence>
<evidence type="ECO:0000313" key="1">
    <source>
        <dbReference type="EMBL" id="KAI0027937.1"/>
    </source>
</evidence>
<dbReference type="Proteomes" id="UP000814128">
    <property type="component" value="Unassembled WGS sequence"/>
</dbReference>
<keyword evidence="2" id="KW-1185">Reference proteome</keyword>
<organism evidence="1 2">
    <name type="scientific">Vararia minispora EC-137</name>
    <dbReference type="NCBI Taxonomy" id="1314806"/>
    <lineage>
        <taxon>Eukaryota</taxon>
        <taxon>Fungi</taxon>
        <taxon>Dikarya</taxon>
        <taxon>Basidiomycota</taxon>
        <taxon>Agaricomycotina</taxon>
        <taxon>Agaricomycetes</taxon>
        <taxon>Russulales</taxon>
        <taxon>Lachnocladiaceae</taxon>
        <taxon>Vararia</taxon>
    </lineage>
</organism>
<accession>A0ACB8Q8G6</accession>